<evidence type="ECO:0000256" key="6">
    <source>
        <dbReference type="ARBA" id="ARBA00022777"/>
    </source>
</evidence>
<dbReference type="InterPro" id="IPR004358">
    <property type="entry name" value="Sig_transdc_His_kin-like_C"/>
</dbReference>
<accession>A0A4R6LYD0</accession>
<evidence type="ECO:0000313" key="11">
    <source>
        <dbReference type="EMBL" id="TDO93857.1"/>
    </source>
</evidence>
<comment type="caution">
    <text evidence="11">The sequence shown here is derived from an EMBL/GenBank/DDBJ whole genome shotgun (WGS) entry which is preliminary data.</text>
</comment>
<sequence>MSESIFEINKLTTFDDDWSKIEDVNLKLESGNIFALVGETGAGKTTFVNVLAGIIDDYDGEIIYKNRLLTKKEQKNIFGFIYQKSTLINKMTIAENLFFVDFPTRKIGPFISWKQVKKKAKEYLDYFDIDFDLNKNVGVLTSEEKKIIEFIKVFIKDPEIIILHEPTTNLSIDSLDKLYSIIKKLREKNKIIIYVTKQWEEGLKVADKIAVLTKGKIAGVLEAEEAKKNPKKLLNLFLGIYDERVKKDETPDVIDSIFKAAEFLTSEYELKDVLKFLAEKVTEIMGADSCVINLVDEKTETIIDRIEFKKTQNKIPQIKKDKIFEITKDNKLFYTNSREKGFNFLFDGDSYGINTVIMSSVLIRSQLASVIKLHYRNIYVYSEIEWKYLSTFARQAAIAIEDTRLMGRSALLQESHHRIKNNLQSIISLISIQKDFLKEDVDYDSVINILNDIMSRIKSIAAVHDLLSKDKMGRSIINIKEIINKVLDFAAYPSLNREIKIKKELEDIFIPYNKATTIVLIVNELVANCYEHAFSDQDFGKIIVKCKKINDRISLVIQDNGKGMPEDFDVENSTTLGLSIVYSIINNEFNGKIDFNALDKGTKVTIKIPFKY</sequence>
<evidence type="ECO:0000256" key="7">
    <source>
        <dbReference type="ARBA" id="ARBA00022840"/>
    </source>
</evidence>
<keyword evidence="3" id="KW-0813">Transport</keyword>
<dbReference type="GO" id="GO:0004673">
    <property type="term" value="F:protein histidine kinase activity"/>
    <property type="evidence" value="ECO:0007669"/>
    <property type="project" value="UniProtKB-EC"/>
</dbReference>
<keyword evidence="7 11" id="KW-0067">ATP-binding</keyword>
<dbReference type="AlphaFoldDB" id="A0A4R6LYD0"/>
<dbReference type="InterPro" id="IPR005467">
    <property type="entry name" value="His_kinase_dom"/>
</dbReference>
<dbReference type="GO" id="GO:0000160">
    <property type="term" value="P:phosphorelay signal transduction system"/>
    <property type="evidence" value="ECO:0007669"/>
    <property type="project" value="UniProtKB-KW"/>
</dbReference>
<dbReference type="Pfam" id="PF02518">
    <property type="entry name" value="HATPase_c"/>
    <property type="match status" value="1"/>
</dbReference>
<name>A0A4R6LYD0_9FIRM</name>
<dbReference type="Pfam" id="PF13492">
    <property type="entry name" value="GAF_3"/>
    <property type="match status" value="1"/>
</dbReference>
<organism evidence="11 12">
    <name type="scientific">Halanaerobium saccharolyticum</name>
    <dbReference type="NCBI Taxonomy" id="43595"/>
    <lineage>
        <taxon>Bacteria</taxon>
        <taxon>Bacillati</taxon>
        <taxon>Bacillota</taxon>
        <taxon>Clostridia</taxon>
        <taxon>Halanaerobiales</taxon>
        <taxon>Halanaerobiaceae</taxon>
        <taxon>Halanaerobium</taxon>
    </lineage>
</organism>
<dbReference type="Gene3D" id="3.40.50.300">
    <property type="entry name" value="P-loop containing nucleotide triphosphate hydrolases"/>
    <property type="match status" value="1"/>
</dbReference>
<dbReference type="InterPro" id="IPR029016">
    <property type="entry name" value="GAF-like_dom_sf"/>
</dbReference>
<keyword evidence="8" id="KW-0902">Two-component regulatory system</keyword>
<evidence type="ECO:0000313" key="12">
    <source>
        <dbReference type="Proteomes" id="UP000295064"/>
    </source>
</evidence>
<dbReference type="Gene3D" id="3.30.450.40">
    <property type="match status" value="1"/>
</dbReference>
<dbReference type="GO" id="GO:0016887">
    <property type="term" value="F:ATP hydrolysis activity"/>
    <property type="evidence" value="ECO:0007669"/>
    <property type="project" value="InterPro"/>
</dbReference>
<evidence type="ECO:0000256" key="4">
    <source>
        <dbReference type="ARBA" id="ARBA00022737"/>
    </source>
</evidence>
<dbReference type="SMART" id="SM00387">
    <property type="entry name" value="HATPase_c"/>
    <property type="match status" value="1"/>
</dbReference>
<proteinExistence type="predicted"/>
<dbReference type="SUPFAM" id="SSF55874">
    <property type="entry name" value="ATPase domain of HSP90 chaperone/DNA topoisomerase II/histidine kinase"/>
    <property type="match status" value="1"/>
</dbReference>
<dbReference type="Pfam" id="PF07568">
    <property type="entry name" value="HisKA_2"/>
    <property type="match status" value="1"/>
</dbReference>
<evidence type="ECO:0000259" key="9">
    <source>
        <dbReference type="PROSITE" id="PS50109"/>
    </source>
</evidence>
<evidence type="ECO:0000259" key="10">
    <source>
        <dbReference type="PROSITE" id="PS50893"/>
    </source>
</evidence>
<dbReference type="Gene3D" id="3.30.565.10">
    <property type="entry name" value="Histidine kinase-like ATPase, C-terminal domain"/>
    <property type="match status" value="1"/>
</dbReference>
<evidence type="ECO:0000256" key="5">
    <source>
        <dbReference type="ARBA" id="ARBA00022741"/>
    </source>
</evidence>
<evidence type="ECO:0000256" key="2">
    <source>
        <dbReference type="ARBA" id="ARBA00012438"/>
    </source>
</evidence>
<dbReference type="SUPFAM" id="SSF55781">
    <property type="entry name" value="GAF domain-like"/>
    <property type="match status" value="1"/>
</dbReference>
<keyword evidence="6" id="KW-0808">Transferase</keyword>
<dbReference type="PRINTS" id="PR00344">
    <property type="entry name" value="BCTRLSENSOR"/>
</dbReference>
<protein>
    <recommendedName>
        <fullName evidence="2">histidine kinase</fullName>
        <ecNumber evidence="2">2.7.13.3</ecNumber>
    </recommendedName>
</protein>
<dbReference type="RefSeq" id="WP_133514357.1">
    <property type="nucleotide sequence ID" value="NZ_SNWX01000005.1"/>
</dbReference>
<gene>
    <name evidence="11" type="ORF">DFR79_1059</name>
</gene>
<reference evidence="11 12" key="1">
    <citation type="submission" date="2019-03" db="EMBL/GenBank/DDBJ databases">
        <title>Subsurface microbial communities from deep shales in Ohio and West Virginia, USA.</title>
        <authorList>
            <person name="Wrighton K."/>
        </authorList>
    </citation>
    <scope>NUCLEOTIDE SEQUENCE [LARGE SCALE GENOMIC DNA]</scope>
    <source>
        <strain evidence="11 12">MA284_T2</strain>
    </source>
</reference>
<dbReference type="InterPro" id="IPR050107">
    <property type="entry name" value="ABC_carbohydrate_import_ATPase"/>
</dbReference>
<dbReference type="Proteomes" id="UP000295064">
    <property type="component" value="Unassembled WGS sequence"/>
</dbReference>
<dbReference type="InterPro" id="IPR011495">
    <property type="entry name" value="Sig_transdc_His_kin_sub2_dim/P"/>
</dbReference>
<dbReference type="PROSITE" id="PS50109">
    <property type="entry name" value="HIS_KIN"/>
    <property type="match status" value="1"/>
</dbReference>
<dbReference type="InterPro" id="IPR003018">
    <property type="entry name" value="GAF"/>
</dbReference>
<comment type="catalytic activity">
    <reaction evidence="1">
        <text>ATP + protein L-histidine = ADP + protein N-phospho-L-histidine.</text>
        <dbReference type="EC" id="2.7.13.3"/>
    </reaction>
</comment>
<dbReference type="PANTHER" id="PTHR43790:SF9">
    <property type="entry name" value="GALACTOFURANOSE TRANSPORTER ATP-BINDING PROTEIN YTFR"/>
    <property type="match status" value="1"/>
</dbReference>
<keyword evidence="5" id="KW-0547">Nucleotide-binding</keyword>
<dbReference type="PROSITE" id="PS50893">
    <property type="entry name" value="ABC_TRANSPORTER_2"/>
    <property type="match status" value="1"/>
</dbReference>
<keyword evidence="6" id="KW-0418">Kinase</keyword>
<dbReference type="InterPro" id="IPR036890">
    <property type="entry name" value="HATPase_C_sf"/>
</dbReference>
<dbReference type="OrthoDB" id="9767435at2"/>
<dbReference type="GO" id="GO:0005524">
    <property type="term" value="F:ATP binding"/>
    <property type="evidence" value="ECO:0007669"/>
    <property type="project" value="UniProtKB-KW"/>
</dbReference>
<dbReference type="InterPro" id="IPR027417">
    <property type="entry name" value="P-loop_NTPase"/>
</dbReference>
<dbReference type="PANTHER" id="PTHR43790">
    <property type="entry name" value="CARBOHYDRATE TRANSPORT ATP-BINDING PROTEIN MG119-RELATED"/>
    <property type="match status" value="1"/>
</dbReference>
<dbReference type="InterPro" id="IPR003594">
    <property type="entry name" value="HATPase_dom"/>
</dbReference>
<feature type="domain" description="Histidine kinase" evidence="9">
    <location>
        <begin position="414"/>
        <end position="612"/>
    </location>
</feature>
<dbReference type="InterPro" id="IPR003439">
    <property type="entry name" value="ABC_transporter-like_ATP-bd"/>
</dbReference>
<dbReference type="EC" id="2.7.13.3" evidence="2"/>
<evidence type="ECO:0000256" key="8">
    <source>
        <dbReference type="ARBA" id="ARBA00023012"/>
    </source>
</evidence>
<evidence type="ECO:0000256" key="1">
    <source>
        <dbReference type="ARBA" id="ARBA00000085"/>
    </source>
</evidence>
<dbReference type="EMBL" id="SNWX01000005">
    <property type="protein sequence ID" value="TDO93857.1"/>
    <property type="molecule type" value="Genomic_DNA"/>
</dbReference>
<feature type="domain" description="ABC transporter" evidence="10">
    <location>
        <begin position="6"/>
        <end position="239"/>
    </location>
</feature>
<dbReference type="Pfam" id="PF00005">
    <property type="entry name" value="ABC_tran"/>
    <property type="match status" value="1"/>
</dbReference>
<dbReference type="SUPFAM" id="SSF52540">
    <property type="entry name" value="P-loop containing nucleoside triphosphate hydrolases"/>
    <property type="match status" value="1"/>
</dbReference>
<keyword evidence="4" id="KW-0677">Repeat</keyword>
<evidence type="ECO:0000256" key="3">
    <source>
        <dbReference type="ARBA" id="ARBA00022448"/>
    </source>
</evidence>